<dbReference type="EMBL" id="NIBD01000009">
    <property type="protein sequence ID" value="PAB56593.1"/>
    <property type="molecule type" value="Genomic_DNA"/>
</dbReference>
<dbReference type="GO" id="GO:0003676">
    <property type="term" value="F:nucleic acid binding"/>
    <property type="evidence" value="ECO:0007669"/>
    <property type="project" value="InterPro"/>
</dbReference>
<dbReference type="GO" id="GO:0006304">
    <property type="term" value="P:DNA modification"/>
    <property type="evidence" value="ECO:0007669"/>
    <property type="project" value="InterPro"/>
</dbReference>
<dbReference type="GO" id="GO:0004519">
    <property type="term" value="F:endonuclease activity"/>
    <property type="evidence" value="ECO:0007669"/>
    <property type="project" value="UniProtKB-KW"/>
</dbReference>
<protein>
    <submittedName>
        <fullName evidence="2">Restriction endonuclease</fullName>
    </submittedName>
</protein>
<dbReference type="AlphaFoldDB" id="A0A267MCQ6"/>
<dbReference type="InterPro" id="IPR002052">
    <property type="entry name" value="DNA_methylase_N6_adenine_CS"/>
</dbReference>
<comment type="caution">
    <text evidence="2">The sequence shown here is derived from an EMBL/GenBank/DDBJ whole genome shotgun (WGS) entry which is preliminary data.</text>
</comment>
<proteinExistence type="predicted"/>
<gene>
    <name evidence="2" type="ORF">A3Q24_01680</name>
</gene>
<dbReference type="InterPro" id="IPR011639">
    <property type="entry name" value="MethylTrfase_TaqI-like_dom"/>
</dbReference>
<reference evidence="2 3" key="1">
    <citation type="submission" date="2017-05" db="EMBL/GenBank/DDBJ databases">
        <title>Lactobacillus johnsonii from commercial turkeys.</title>
        <authorList>
            <person name="Johnson T.J."/>
            <person name="Youmans B."/>
        </authorList>
    </citation>
    <scope>NUCLEOTIDE SEQUENCE [LARGE SCALE GENOMIC DNA]</scope>
    <source>
        <strain evidence="2 3">UMNLJ114</strain>
    </source>
</reference>
<dbReference type="InterPro" id="IPR029063">
    <property type="entry name" value="SAM-dependent_MTases_sf"/>
</dbReference>
<accession>A0A267MCQ6</accession>
<keyword evidence="2" id="KW-0378">Hydrolase</keyword>
<dbReference type="Proteomes" id="UP000216008">
    <property type="component" value="Unassembled WGS sequence"/>
</dbReference>
<evidence type="ECO:0000313" key="3">
    <source>
        <dbReference type="Proteomes" id="UP000216008"/>
    </source>
</evidence>
<organism evidence="2 3">
    <name type="scientific">Lactobacillus johnsonii</name>
    <dbReference type="NCBI Taxonomy" id="33959"/>
    <lineage>
        <taxon>Bacteria</taxon>
        <taxon>Bacillati</taxon>
        <taxon>Bacillota</taxon>
        <taxon>Bacilli</taxon>
        <taxon>Lactobacillales</taxon>
        <taxon>Lactobacillaceae</taxon>
        <taxon>Lactobacillus</taxon>
    </lineage>
</organism>
<dbReference type="PROSITE" id="PS00092">
    <property type="entry name" value="N6_MTASE"/>
    <property type="match status" value="1"/>
</dbReference>
<feature type="domain" description="Type II methyltransferase M.TaqI-like" evidence="1">
    <location>
        <begin position="4"/>
        <end position="85"/>
    </location>
</feature>
<dbReference type="SUPFAM" id="SSF53335">
    <property type="entry name" value="S-adenosyl-L-methionine-dependent methyltransferases"/>
    <property type="match status" value="1"/>
</dbReference>
<keyword evidence="2" id="KW-0540">Nuclease</keyword>
<evidence type="ECO:0000313" key="2">
    <source>
        <dbReference type="EMBL" id="PAB56593.1"/>
    </source>
</evidence>
<dbReference type="GO" id="GO:0032259">
    <property type="term" value="P:methylation"/>
    <property type="evidence" value="ECO:0007669"/>
    <property type="project" value="InterPro"/>
</dbReference>
<name>A0A267MCQ6_LACJH</name>
<dbReference type="Gene3D" id="3.40.50.150">
    <property type="entry name" value="Vaccinia Virus protein VP39"/>
    <property type="match status" value="1"/>
</dbReference>
<dbReference type="GO" id="GO:0009007">
    <property type="term" value="F:site-specific DNA-methyltransferase (adenine-specific) activity"/>
    <property type="evidence" value="ECO:0007669"/>
    <property type="project" value="UniProtKB-EC"/>
</dbReference>
<evidence type="ECO:0000259" key="1">
    <source>
        <dbReference type="Pfam" id="PF07669"/>
    </source>
</evidence>
<dbReference type="Pfam" id="PF07669">
    <property type="entry name" value="Eco57I"/>
    <property type="match status" value="1"/>
</dbReference>
<dbReference type="RefSeq" id="WP_095182549.1">
    <property type="nucleotide sequence ID" value="NZ_NIBD01000009.1"/>
</dbReference>
<keyword evidence="2" id="KW-0255">Endonuclease</keyword>
<sequence length="340" mass="38753">MSKEFKFDVVIGNPPYQEEVEGTSDKQIFPYFMDQAYKIGKKVELITPAKFLSNAGKTPKKWNEKMLKDPHLKVLFFEQDSSKVFSNTDIKGGVCVTYRDVDSSFGAIGTFTPYAELNSILKKVKTSNFKSFSELIYAPESYKLTQKLHDDFPDIGSRLSKGHKFDITTNIFDKLGDIFQNVKPSGSSEQYVGLYGRQNNRRTLKWIKSKYVKGPDNLENYKILVPKSNGSGALGEVLTTPLIGGTQTFITIGNFQDINCTKAAMKYIKSKFARAMLGTLKVTQDNKKRTWVNIPLQDFTQHSDIDWSKSVHDIDQQLYKKYGLNQEEINFIETKVKEMD</sequence>